<evidence type="ECO:0000256" key="6">
    <source>
        <dbReference type="ARBA" id="ARBA00022777"/>
    </source>
</evidence>
<gene>
    <name evidence="13" type="ORF">QW060_19730</name>
</gene>
<dbReference type="Gene3D" id="3.30.2130.10">
    <property type="entry name" value="VC0802-like"/>
    <property type="match status" value="1"/>
</dbReference>
<comment type="caution">
    <text evidence="13">The sequence shown here is derived from an EMBL/GenBank/DDBJ whole genome shotgun (WGS) entry which is preliminary data.</text>
</comment>
<dbReference type="EC" id="2.7.2.4" evidence="2"/>
<keyword evidence="3 13" id="KW-0808">Transferase</keyword>
<dbReference type="PANTHER" id="PTHR43070:SF5">
    <property type="entry name" value="HOMOSERINE DEHYDROGENASE"/>
    <property type="match status" value="1"/>
</dbReference>
<dbReference type="InterPro" id="IPR022966">
    <property type="entry name" value="RNase_II/R_CS"/>
</dbReference>
<evidence type="ECO:0000313" key="14">
    <source>
        <dbReference type="Proteomes" id="UP001242368"/>
    </source>
</evidence>
<dbReference type="InterPro" id="IPR012340">
    <property type="entry name" value="NA-bd_OB-fold"/>
</dbReference>
<name>A0ABT8D201_9FLAO</name>
<dbReference type="Gene3D" id="3.40.50.720">
    <property type="entry name" value="NAD(P)-binding Rossmann-like Domain"/>
    <property type="match status" value="1"/>
</dbReference>
<keyword evidence="7" id="KW-0378">Hydrolase</keyword>
<dbReference type="CDD" id="cd04921">
    <property type="entry name" value="ACT_AKi-HSDH-ThrA-like_1"/>
    <property type="match status" value="1"/>
</dbReference>
<evidence type="ECO:0000256" key="2">
    <source>
        <dbReference type="ARBA" id="ARBA00013059"/>
    </source>
</evidence>
<dbReference type="InterPro" id="IPR001341">
    <property type="entry name" value="Asp_kinase"/>
</dbReference>
<dbReference type="InterPro" id="IPR011147">
    <property type="entry name" value="Bifunc_Aspkin/hSer_DH"/>
</dbReference>
<dbReference type="Pfam" id="PF00773">
    <property type="entry name" value="RNB"/>
    <property type="match status" value="1"/>
</dbReference>
<dbReference type="CDD" id="cd04243">
    <property type="entry name" value="AAK_AK-HSDH-like"/>
    <property type="match status" value="1"/>
</dbReference>
<evidence type="ECO:0000256" key="3">
    <source>
        <dbReference type="ARBA" id="ARBA00022679"/>
    </source>
</evidence>
<evidence type="ECO:0000256" key="4">
    <source>
        <dbReference type="ARBA" id="ARBA00022722"/>
    </source>
</evidence>
<dbReference type="RefSeq" id="WP_290364990.1">
    <property type="nucleotide sequence ID" value="NZ_JAUFQU010000026.1"/>
</dbReference>
<keyword evidence="10" id="KW-0521">NADP</keyword>
<dbReference type="SUPFAM" id="SSF50249">
    <property type="entry name" value="Nucleic acid-binding proteins"/>
    <property type="match status" value="2"/>
</dbReference>
<reference evidence="14" key="1">
    <citation type="journal article" date="2019" name="Int. J. Syst. Evol. Microbiol.">
        <title>The Global Catalogue of Microorganisms (GCM) 10K type strain sequencing project: providing services to taxonomists for standard genome sequencing and annotation.</title>
        <authorList>
            <consortium name="The Broad Institute Genomics Platform"/>
            <consortium name="The Broad Institute Genome Sequencing Center for Infectious Disease"/>
            <person name="Wu L."/>
            <person name="Ma J."/>
        </authorList>
    </citation>
    <scope>NUCLEOTIDE SEQUENCE [LARGE SCALE GENOMIC DNA]</scope>
    <source>
        <strain evidence="14">CECT 7184</strain>
    </source>
</reference>
<keyword evidence="4" id="KW-0540">Nuclease</keyword>
<dbReference type="PANTHER" id="PTHR43070">
    <property type="match status" value="1"/>
</dbReference>
<feature type="domain" description="S1 motif" evidence="12">
    <location>
        <begin position="651"/>
        <end position="732"/>
    </location>
</feature>
<evidence type="ECO:0000256" key="10">
    <source>
        <dbReference type="ARBA" id="ARBA00022857"/>
    </source>
</evidence>
<dbReference type="GO" id="GO:0004072">
    <property type="term" value="F:aspartate kinase activity"/>
    <property type="evidence" value="ECO:0007669"/>
    <property type="project" value="UniProtKB-EC"/>
</dbReference>
<keyword evidence="5" id="KW-0547">Nucleotide-binding</keyword>
<dbReference type="Gene3D" id="1.20.120.1320">
    <property type="entry name" value="Aspartokinase, catalytic domain"/>
    <property type="match status" value="1"/>
</dbReference>
<evidence type="ECO:0000256" key="1">
    <source>
        <dbReference type="ARBA" id="ARBA00004766"/>
    </source>
</evidence>
<dbReference type="InterPro" id="IPR003029">
    <property type="entry name" value="S1_domain"/>
</dbReference>
<dbReference type="Proteomes" id="UP001242368">
    <property type="component" value="Unassembled WGS sequence"/>
</dbReference>
<accession>A0ABT8D201</accession>
<dbReference type="CDD" id="cd04471">
    <property type="entry name" value="S1_RNase_R"/>
    <property type="match status" value="1"/>
</dbReference>
<sequence>MKILKFGGKSLSFTGAFDHVISIIKNRAQKESIAVVVSAFGDTTDVLEKILEQAAKQENFTLLFETFKKQPQHKGIDLTHEFDFLQKIFEGVHLLGDYSLKIKDSVLAQGELISGKIVTKKLQEQAINAVFTDSRSLIITDNTFGNAQPIASVSRQKTIAHFSSLDKGTTAVVTGFIGATLHNETTTLGRNGSNYSAALLANYLEAEELQNYTHVDGIFTANPDWVSDAQKIERLHFNEANELANFGASILHAKTIVPLIEKNIPLRILNTFKPEENGTLISSEPTLSGIKSLSVLADVALINFEGRGLLGKAGVDARIFTALSEKNISVSVISQGSSERGLGFIVEKGRATEAVLALEKEFETDFYTRDVNHISIDDEVAVISIIGQDLSTFHKPYNALIQNKIIPILFNNTVTGRNVSIVVKKEATKKALNVIHGQIFGVSKKINLAIFGHGSVGGTLIDQILQNTENIETKKQLKLVVFAIANSRNLLLNKQKKTFIYRIHDEPDQDKLFNLQSVINKFGYSINFKSKDTISKSLNELLTNVSGKKEQNMVDTLTIRSMSKAAYSTENIGHYGLAFDYYSHFTSPIRRYPDVIAHRLLQHYLDGGATISQEELEEKAVHCSQMENLAANAERDSIKYMQVKFMQDHKDEEFLGVISGVTEWGIYVEIVENKCEGMVRIRDIKDDYYTFDDTQYALVGEVSKNILQLGDEVIVKVKNADLVKKQLDFTLIKQVKE</sequence>
<evidence type="ECO:0000256" key="11">
    <source>
        <dbReference type="RuleBase" id="RU004249"/>
    </source>
</evidence>
<dbReference type="Pfam" id="PF22468">
    <property type="entry name" value="ACT_9"/>
    <property type="match status" value="1"/>
</dbReference>
<evidence type="ECO:0000256" key="8">
    <source>
        <dbReference type="ARBA" id="ARBA00022839"/>
    </source>
</evidence>
<dbReference type="SMART" id="SM00316">
    <property type="entry name" value="S1"/>
    <property type="match status" value="1"/>
</dbReference>
<proteinExistence type="predicted"/>
<dbReference type="PROSITE" id="PS50126">
    <property type="entry name" value="S1"/>
    <property type="match status" value="1"/>
</dbReference>
<evidence type="ECO:0000256" key="5">
    <source>
        <dbReference type="ARBA" id="ARBA00022741"/>
    </source>
</evidence>
<dbReference type="InterPro" id="IPR001048">
    <property type="entry name" value="Asp/Glu/Uridylate_kinase"/>
</dbReference>
<keyword evidence="8" id="KW-0269">Exonuclease</keyword>
<dbReference type="Pfam" id="PF00575">
    <property type="entry name" value="S1"/>
    <property type="match status" value="1"/>
</dbReference>
<dbReference type="InterPro" id="IPR045865">
    <property type="entry name" value="ACT-like_dom_sf"/>
</dbReference>
<comment type="pathway">
    <text evidence="1 11">Amino-acid biosynthesis; L-lysine biosynthesis via DAP pathway; (S)-tetrahydrodipicolinate from L-aspartate: step 1/4.</text>
</comment>
<dbReference type="SMART" id="SM00955">
    <property type="entry name" value="RNB"/>
    <property type="match status" value="1"/>
</dbReference>
<dbReference type="InterPro" id="IPR042199">
    <property type="entry name" value="AsparK_Bifunc_asparK/hSer_DH"/>
</dbReference>
<dbReference type="NCBIfam" id="TIGR00657">
    <property type="entry name" value="asp_kinases"/>
    <property type="match status" value="1"/>
</dbReference>
<evidence type="ECO:0000313" key="13">
    <source>
        <dbReference type="EMBL" id="MDN3709254.1"/>
    </source>
</evidence>
<keyword evidence="9" id="KW-0067">ATP-binding</keyword>
<dbReference type="InterPro" id="IPR036393">
    <property type="entry name" value="AceGlu_kinase-like_sf"/>
</dbReference>
<dbReference type="InterPro" id="IPR001900">
    <property type="entry name" value="RNase_II/R"/>
</dbReference>
<comment type="pathway">
    <text evidence="11">Amino-acid biosynthesis; L-methionine biosynthesis via de novo pathway; L-homoserine from L-aspartate: step 1/3.</text>
</comment>
<dbReference type="Gene3D" id="3.40.1160.10">
    <property type="entry name" value="Acetylglutamate kinase-like"/>
    <property type="match status" value="1"/>
</dbReference>
<organism evidence="13 14">
    <name type="scientific">Paenimyroides ceti</name>
    <dbReference type="NCBI Taxonomy" id="395087"/>
    <lineage>
        <taxon>Bacteria</taxon>
        <taxon>Pseudomonadati</taxon>
        <taxon>Bacteroidota</taxon>
        <taxon>Flavobacteriia</taxon>
        <taxon>Flavobacteriales</taxon>
        <taxon>Flavobacteriaceae</taxon>
        <taxon>Paenimyroides</taxon>
    </lineage>
</organism>
<dbReference type="SUPFAM" id="SSF55021">
    <property type="entry name" value="ACT-like"/>
    <property type="match status" value="2"/>
</dbReference>
<dbReference type="PROSITE" id="PS01175">
    <property type="entry name" value="RIBONUCLEASE_II"/>
    <property type="match status" value="1"/>
</dbReference>
<evidence type="ECO:0000256" key="7">
    <source>
        <dbReference type="ARBA" id="ARBA00022801"/>
    </source>
</evidence>
<dbReference type="Gene3D" id="2.40.50.140">
    <property type="entry name" value="Nucleic acid-binding proteins"/>
    <property type="match status" value="1"/>
</dbReference>
<comment type="pathway">
    <text evidence="11">Amino-acid biosynthesis; L-threonine biosynthesis; L-threonine from L-aspartate: step 1/5.</text>
</comment>
<keyword evidence="11" id="KW-0028">Amino-acid biosynthesis</keyword>
<keyword evidence="6 13" id="KW-0418">Kinase</keyword>
<dbReference type="SUPFAM" id="SSF53633">
    <property type="entry name" value="Carbamate kinase-like"/>
    <property type="match status" value="1"/>
</dbReference>
<protein>
    <recommendedName>
        <fullName evidence="2">aspartate kinase</fullName>
        <ecNumber evidence="2">2.7.2.4</ecNumber>
    </recommendedName>
</protein>
<dbReference type="Pfam" id="PF00696">
    <property type="entry name" value="AA_kinase"/>
    <property type="match status" value="1"/>
</dbReference>
<evidence type="ECO:0000259" key="12">
    <source>
        <dbReference type="PROSITE" id="PS50126"/>
    </source>
</evidence>
<dbReference type="InterPro" id="IPR054352">
    <property type="entry name" value="ACT_Aspartokinase"/>
</dbReference>
<evidence type="ECO:0000256" key="9">
    <source>
        <dbReference type="ARBA" id="ARBA00022840"/>
    </source>
</evidence>
<dbReference type="EMBL" id="JAUFQU010000026">
    <property type="protein sequence ID" value="MDN3709254.1"/>
    <property type="molecule type" value="Genomic_DNA"/>
</dbReference>
<keyword evidence="14" id="KW-1185">Reference proteome</keyword>